<dbReference type="InterPro" id="IPR002575">
    <property type="entry name" value="Aminoglycoside_PTrfase"/>
</dbReference>
<sequence>MRGNQMTRLSVDLNAICDGFEIGIPQGTPQPVTGGLLHRMWCLETDHGRFAIKVLNSEIMSRPDAKTNYRMSERVAHQANIKGIRAVSARTVDRQPWIELHGEYVMVFDWVDGITLLPENCTSEHVKHIGEILFQIHNLDIVIDGSALPTFSAISFDTWRYHIENARRDASCWGLSCESILQDVTNWSRKYQDAVDNLPQKFVISHRDLDSKNVIWNHEGIPYLIDWESAGYIHPTVELVEVAFNWSRSHDGTVSKERFQGVIQAYLEAGGTLHSEVLDAVYGSFGGMLGWLEYNMRRSLNRDLFNMDDRELGRREVIHTLQELEKLSQAVSDYANWMAEVYG</sequence>
<evidence type="ECO:0000259" key="1">
    <source>
        <dbReference type="Pfam" id="PF01636"/>
    </source>
</evidence>
<dbReference type="SUPFAM" id="SSF56112">
    <property type="entry name" value="Protein kinase-like (PK-like)"/>
    <property type="match status" value="1"/>
</dbReference>
<reference evidence="2 3" key="1">
    <citation type="submission" date="2017-02" db="EMBL/GenBank/DDBJ databases">
        <title>Draft genome of Acidibacillus ferrooxidans Huett2.</title>
        <authorList>
            <person name="Schopf S."/>
        </authorList>
    </citation>
    <scope>NUCLEOTIDE SEQUENCE [LARGE SCALE GENOMIC DNA]</scope>
    <source>
        <strain evidence="2 3">Huett2</strain>
    </source>
</reference>
<dbReference type="EMBL" id="MWPS01000038">
    <property type="protein sequence ID" value="OPG15299.1"/>
    <property type="molecule type" value="Genomic_DNA"/>
</dbReference>
<proteinExistence type="predicted"/>
<protein>
    <recommendedName>
        <fullName evidence="1">Aminoglycoside phosphotransferase domain-containing protein</fullName>
    </recommendedName>
</protein>
<evidence type="ECO:0000313" key="3">
    <source>
        <dbReference type="Proteomes" id="UP000190229"/>
    </source>
</evidence>
<evidence type="ECO:0000313" key="2">
    <source>
        <dbReference type="EMBL" id="OPG15299.1"/>
    </source>
</evidence>
<organism evidence="2 3">
    <name type="scientific">Ferroacidibacillus organovorans</name>
    <dbReference type="NCBI Taxonomy" id="1765683"/>
    <lineage>
        <taxon>Bacteria</taxon>
        <taxon>Bacillati</taxon>
        <taxon>Bacillota</taxon>
        <taxon>Bacilli</taxon>
        <taxon>Bacillales</taxon>
        <taxon>Alicyclobacillaceae</taxon>
        <taxon>Ferroacidibacillus</taxon>
    </lineage>
</organism>
<dbReference type="Gene3D" id="3.90.1200.10">
    <property type="match status" value="1"/>
</dbReference>
<feature type="domain" description="Aminoglycoside phosphotransferase" evidence="1">
    <location>
        <begin position="30"/>
        <end position="263"/>
    </location>
</feature>
<comment type="caution">
    <text evidence="2">The sequence shown here is derived from an EMBL/GenBank/DDBJ whole genome shotgun (WGS) entry which is preliminary data.</text>
</comment>
<accession>A0A1V4EQU3</accession>
<dbReference type="Pfam" id="PF01636">
    <property type="entry name" value="APH"/>
    <property type="match status" value="1"/>
</dbReference>
<dbReference type="Proteomes" id="UP000190229">
    <property type="component" value="Unassembled WGS sequence"/>
</dbReference>
<gene>
    <name evidence="2" type="ORF">B2M26_12605</name>
</gene>
<dbReference type="InterPro" id="IPR011009">
    <property type="entry name" value="Kinase-like_dom_sf"/>
</dbReference>
<name>A0A1V4EQU3_9BACL</name>
<keyword evidence="3" id="KW-1185">Reference proteome</keyword>
<dbReference type="AlphaFoldDB" id="A0A1V4EQU3"/>